<dbReference type="PANTHER" id="PTHR43434:SF1">
    <property type="entry name" value="PHOSPHOGLYCOLATE PHOSPHATASE"/>
    <property type="match status" value="1"/>
</dbReference>
<proteinExistence type="predicted"/>
<evidence type="ECO:0000313" key="2">
    <source>
        <dbReference type="EMBL" id="NBH29873.1"/>
    </source>
</evidence>
<protein>
    <submittedName>
        <fullName evidence="3">HAD family hydrolase</fullName>
    </submittedName>
</protein>
<dbReference type="InterPro" id="IPR023214">
    <property type="entry name" value="HAD_sf"/>
</dbReference>
<dbReference type="Proteomes" id="UP000481807">
    <property type="component" value="Unassembled WGS sequence"/>
</dbReference>
<name>A0A364UPY7_STAWA</name>
<dbReference type="InterPro" id="IPR041492">
    <property type="entry name" value="HAD_2"/>
</dbReference>
<dbReference type="Proteomes" id="UP000261016">
    <property type="component" value="Unassembled WGS sequence"/>
</dbReference>
<dbReference type="PANTHER" id="PTHR43434">
    <property type="entry name" value="PHOSPHOGLYCOLATE PHOSPHATASE"/>
    <property type="match status" value="1"/>
</dbReference>
<accession>A0A364UPY7</accession>
<dbReference type="CDD" id="cd01427">
    <property type="entry name" value="HAD_like"/>
    <property type="match status" value="1"/>
</dbReference>
<dbReference type="GO" id="GO:0006281">
    <property type="term" value="P:DNA repair"/>
    <property type="evidence" value="ECO:0007669"/>
    <property type="project" value="TreeGrafter"/>
</dbReference>
<dbReference type="SFLD" id="SFLDG01129">
    <property type="entry name" value="C1.5:_HAD__Beta-PGM__Phosphata"/>
    <property type="match status" value="1"/>
</dbReference>
<reference evidence="1 6" key="3">
    <citation type="submission" date="2020-03" db="EMBL/GenBank/DDBJ databases">
        <title>Comparative genetics of Staphylococcus warneri persistents from caprine mastitis.</title>
        <authorList>
            <person name="Franca C.A."/>
            <person name="Rosa D.S."/>
            <person name="Silva A."/>
            <person name="Rodrigues D.L.N."/>
            <person name="Santos R.G."/>
            <person name="Castillo R.E.H."/>
            <person name="Moreira M.A.S."/>
            <person name="Lima M.C."/>
            <person name="Gouveia G.V."/>
            <person name="Gouveia J.J.S."/>
            <person name="Souza R.F.S."/>
            <person name="Bertram B."/>
            <person name="Azevedo V."/>
            <person name="Costa M."/>
        </authorList>
    </citation>
    <scope>NUCLEOTIDE SEQUENCE [LARGE SCALE GENOMIC DNA]</scope>
    <source>
        <strain evidence="1 6">Cap 9.2</strain>
    </source>
</reference>
<dbReference type="GO" id="GO:0008967">
    <property type="term" value="F:phosphoglycolate phosphatase activity"/>
    <property type="evidence" value="ECO:0007669"/>
    <property type="project" value="TreeGrafter"/>
</dbReference>
<dbReference type="AlphaFoldDB" id="A0A364UPY7"/>
<organism evidence="3 4">
    <name type="scientific">Staphylococcus warneri</name>
    <dbReference type="NCBI Taxonomy" id="1292"/>
    <lineage>
        <taxon>Bacteria</taxon>
        <taxon>Bacillati</taxon>
        <taxon>Bacillota</taxon>
        <taxon>Bacilli</taxon>
        <taxon>Bacillales</taxon>
        <taxon>Staphylococcaceae</taxon>
        <taxon>Staphylococcus</taxon>
    </lineage>
</organism>
<comment type="caution">
    <text evidence="3">The sequence shown here is derived from an EMBL/GenBank/DDBJ whole genome shotgun (WGS) entry which is preliminary data.</text>
</comment>
<evidence type="ECO:0000313" key="3">
    <source>
        <dbReference type="EMBL" id="RGM32974.1"/>
    </source>
</evidence>
<keyword evidence="6" id="KW-1185">Reference proteome</keyword>
<evidence type="ECO:0000313" key="6">
    <source>
        <dbReference type="Proteomes" id="UP000814367"/>
    </source>
</evidence>
<dbReference type="EMBL" id="JAANHJ010000001">
    <property type="protein sequence ID" value="MCG6225448.1"/>
    <property type="molecule type" value="Genomic_DNA"/>
</dbReference>
<dbReference type="SUPFAM" id="SSF56784">
    <property type="entry name" value="HAD-like"/>
    <property type="match status" value="1"/>
</dbReference>
<keyword evidence="3" id="KW-0378">Hydrolase</keyword>
<dbReference type="InterPro" id="IPR036412">
    <property type="entry name" value="HAD-like_sf"/>
</dbReference>
<sequence length="374" mass="43040">MKSVLFDVDGVFLSEERCFDVSALTVYELLMDQMYLGLKPDIDLSLLKNEDIARIRSDIFVNDEVLKKLKSLGLNSNWDMLYIVFSLHFIQILKELSSNEVEKILQYQQISGNLLQEIGQLIKFDDQIDYPLPLKFLEHVESGKSNIFTRLQDYARNELNTNQVSFFEFKSPLWQLTQSIYQEWYLGSALFKDVEGYEPYKDNKSGFIHHEILLRPIKEIQHLLNDLQDSGYQIAIATGRPRTETLVPFESLNLLSYFDEMNIVTASEVLKSETMFPEYKPLGKPNPFSYIATLNGNKEEEYFKYITHQNNIVKKEEVFIVGDSLADLLSAKKIGATFIGTLTGLKGENAKKELENNGADYIVNHVGNIRDILL</sequence>
<gene>
    <name evidence="2" type="ORF">D3Z30_02615</name>
    <name evidence="3" type="ORF">DXC19_05550</name>
    <name evidence="1" type="ORF">G8J23_05580</name>
</gene>
<dbReference type="EMBL" id="QXWP01000001">
    <property type="protein sequence ID" value="NBH29873.1"/>
    <property type="molecule type" value="Genomic_DNA"/>
</dbReference>
<dbReference type="Pfam" id="PF13419">
    <property type="entry name" value="HAD_2"/>
    <property type="match status" value="1"/>
</dbReference>
<dbReference type="SFLD" id="SFLDS00003">
    <property type="entry name" value="Haloacid_Dehalogenase"/>
    <property type="match status" value="1"/>
</dbReference>
<dbReference type="RefSeq" id="WP_002467167.1">
    <property type="nucleotide sequence ID" value="NZ_CABMFV010000001.1"/>
</dbReference>
<dbReference type="Gene3D" id="3.40.50.1000">
    <property type="entry name" value="HAD superfamily/HAD-like"/>
    <property type="match status" value="1"/>
</dbReference>
<evidence type="ECO:0000313" key="4">
    <source>
        <dbReference type="Proteomes" id="UP000261016"/>
    </source>
</evidence>
<dbReference type="Proteomes" id="UP000814367">
    <property type="component" value="Unassembled WGS sequence"/>
</dbReference>
<reference evidence="2 5" key="2">
    <citation type="submission" date="2018-08" db="EMBL/GenBank/DDBJ databases">
        <title>Murine metabolic-syndrome-specific gut microbial biobank.</title>
        <authorList>
            <person name="Liu C."/>
        </authorList>
    </citation>
    <scope>NUCLEOTIDE SEQUENCE [LARGE SCALE GENOMIC DNA]</scope>
    <source>
        <strain evidence="2 5">1XD21-27</strain>
    </source>
</reference>
<dbReference type="EMBL" id="QSTD01000001">
    <property type="protein sequence ID" value="RGM32974.1"/>
    <property type="molecule type" value="Genomic_DNA"/>
</dbReference>
<evidence type="ECO:0000313" key="1">
    <source>
        <dbReference type="EMBL" id="MCG6225448.1"/>
    </source>
</evidence>
<reference evidence="3 4" key="1">
    <citation type="submission" date="2018-08" db="EMBL/GenBank/DDBJ databases">
        <title>A genome reference for cultivated species of the human gut microbiota.</title>
        <authorList>
            <person name="Zou Y."/>
            <person name="Xue W."/>
            <person name="Luo G."/>
        </authorList>
    </citation>
    <scope>NUCLEOTIDE SEQUENCE [LARGE SCALE GENOMIC DNA]</scope>
    <source>
        <strain evidence="3 4">OM08-17AT</strain>
    </source>
</reference>
<dbReference type="InterPro" id="IPR050155">
    <property type="entry name" value="HAD-like_hydrolase_sf"/>
</dbReference>
<evidence type="ECO:0000313" key="5">
    <source>
        <dbReference type="Proteomes" id="UP000481807"/>
    </source>
</evidence>